<gene>
    <name evidence="9" type="ORF">IAG03_08390</name>
</gene>
<evidence type="ECO:0000256" key="3">
    <source>
        <dbReference type="ARBA" id="ARBA00022475"/>
    </source>
</evidence>
<feature type="transmembrane region" description="Helical" evidence="7">
    <location>
        <begin position="334"/>
        <end position="352"/>
    </location>
</feature>
<feature type="transmembrane region" description="Helical" evidence="7">
    <location>
        <begin position="299"/>
        <end position="322"/>
    </location>
</feature>
<evidence type="ECO:0000256" key="5">
    <source>
        <dbReference type="ARBA" id="ARBA00022989"/>
    </source>
</evidence>
<proteinExistence type="predicted"/>
<dbReference type="Pfam" id="PF07690">
    <property type="entry name" value="MFS_1"/>
    <property type="match status" value="1"/>
</dbReference>
<dbReference type="AlphaFoldDB" id="A0A926HNA8"/>
<feature type="transmembrane region" description="Helical" evidence="7">
    <location>
        <begin position="206"/>
        <end position="232"/>
    </location>
</feature>
<evidence type="ECO:0000313" key="10">
    <source>
        <dbReference type="Proteomes" id="UP000651482"/>
    </source>
</evidence>
<keyword evidence="2" id="KW-0813">Transport</keyword>
<dbReference type="GO" id="GO:0005886">
    <property type="term" value="C:plasma membrane"/>
    <property type="evidence" value="ECO:0007669"/>
    <property type="project" value="UniProtKB-SubCell"/>
</dbReference>
<dbReference type="PROSITE" id="PS50850">
    <property type="entry name" value="MFS"/>
    <property type="match status" value="1"/>
</dbReference>
<dbReference type="RefSeq" id="WP_249319666.1">
    <property type="nucleotide sequence ID" value="NZ_JACRSN010000011.1"/>
</dbReference>
<dbReference type="SUPFAM" id="SSF103473">
    <property type="entry name" value="MFS general substrate transporter"/>
    <property type="match status" value="1"/>
</dbReference>
<organism evidence="9 10">
    <name type="scientific">Yeguia hominis</name>
    <dbReference type="NCBI Taxonomy" id="2763662"/>
    <lineage>
        <taxon>Bacteria</taxon>
        <taxon>Bacillati</taxon>
        <taxon>Bacillota</taxon>
        <taxon>Clostridia</taxon>
        <taxon>Eubacteriales</taxon>
        <taxon>Yeguiaceae</taxon>
        <taxon>Yeguia</taxon>
    </lineage>
</organism>
<feature type="transmembrane region" description="Helical" evidence="7">
    <location>
        <begin position="274"/>
        <end position="293"/>
    </location>
</feature>
<feature type="transmembrane region" description="Helical" evidence="7">
    <location>
        <begin position="37"/>
        <end position="62"/>
    </location>
</feature>
<feature type="transmembrane region" description="Helical" evidence="7">
    <location>
        <begin position="12"/>
        <end position="31"/>
    </location>
</feature>
<feature type="transmembrane region" description="Helical" evidence="7">
    <location>
        <begin position="100"/>
        <end position="121"/>
    </location>
</feature>
<evidence type="ECO:0000256" key="6">
    <source>
        <dbReference type="ARBA" id="ARBA00023136"/>
    </source>
</evidence>
<keyword evidence="5 7" id="KW-1133">Transmembrane helix</keyword>
<dbReference type="PANTHER" id="PTHR43124">
    <property type="entry name" value="PURINE EFFLUX PUMP PBUE"/>
    <property type="match status" value="1"/>
</dbReference>
<evidence type="ECO:0000256" key="2">
    <source>
        <dbReference type="ARBA" id="ARBA00022448"/>
    </source>
</evidence>
<evidence type="ECO:0000256" key="7">
    <source>
        <dbReference type="SAM" id="Phobius"/>
    </source>
</evidence>
<feature type="transmembrane region" description="Helical" evidence="7">
    <location>
        <begin position="74"/>
        <end position="94"/>
    </location>
</feature>
<feature type="domain" description="Major facilitator superfamily (MFS) profile" evidence="8">
    <location>
        <begin position="8"/>
        <end position="388"/>
    </location>
</feature>
<feature type="transmembrane region" description="Helical" evidence="7">
    <location>
        <begin position="163"/>
        <end position="182"/>
    </location>
</feature>
<feature type="transmembrane region" description="Helical" evidence="7">
    <location>
        <begin position="244"/>
        <end position="267"/>
    </location>
</feature>
<keyword evidence="3" id="KW-1003">Cell membrane</keyword>
<evidence type="ECO:0000313" key="9">
    <source>
        <dbReference type="EMBL" id="MBC8534017.1"/>
    </source>
</evidence>
<protein>
    <submittedName>
        <fullName evidence="9">MFS transporter</fullName>
    </submittedName>
</protein>
<dbReference type="InterPro" id="IPR036259">
    <property type="entry name" value="MFS_trans_sf"/>
</dbReference>
<dbReference type="InterPro" id="IPR011701">
    <property type="entry name" value="MFS"/>
</dbReference>
<dbReference type="Proteomes" id="UP000651482">
    <property type="component" value="Unassembled WGS sequence"/>
</dbReference>
<comment type="caution">
    <text evidence="9">The sequence shown here is derived from an EMBL/GenBank/DDBJ whole genome shotgun (WGS) entry which is preliminary data.</text>
</comment>
<dbReference type="InterPro" id="IPR020846">
    <property type="entry name" value="MFS_dom"/>
</dbReference>
<evidence type="ECO:0000259" key="8">
    <source>
        <dbReference type="PROSITE" id="PS50850"/>
    </source>
</evidence>
<sequence>MKKSVPRQRRALVLAAVLFWLGNYFFVPTFPTYCRSAGASVAAVGVIASAYGLAQLLVRIPLGMVSDRIGRQKVFILTLGFGCLGIAAAAMALYPTPGVLFAGRLLSGISASAWVSFTILYAGYYDAEQGQKAIAIMTLTSVIGPLIANFTGGAVSETLGPSVPFWMALGISLIGGLVMFWIPEQKSTAGKAVTVRELLSVGKDRTVLTVSLIAALLQFAAFGAGTTFAPLLAEQKLGASDTELGILAAIMAASGIPATLLAGTAAIRRRNTRGVMLICLLINAASCAAFPFVQTLWGVYLVQFLSGFARNLVFPICMNLSIAGVEDTRKGSAMGFFQALYSLGIFLGPLAIGNPGSSDNALTGGFLLSAGIVFVGAALVFLLPRNPSAGQQQTESNGVGS</sequence>
<evidence type="ECO:0000256" key="4">
    <source>
        <dbReference type="ARBA" id="ARBA00022692"/>
    </source>
</evidence>
<keyword evidence="10" id="KW-1185">Reference proteome</keyword>
<keyword evidence="6 7" id="KW-0472">Membrane</keyword>
<keyword evidence="4 7" id="KW-0812">Transmembrane</keyword>
<dbReference type="EMBL" id="JACRSN010000011">
    <property type="protein sequence ID" value="MBC8534017.1"/>
    <property type="molecule type" value="Genomic_DNA"/>
</dbReference>
<reference evidence="9" key="1">
    <citation type="submission" date="2020-08" db="EMBL/GenBank/DDBJ databases">
        <title>Genome public.</title>
        <authorList>
            <person name="Liu C."/>
            <person name="Sun Q."/>
        </authorList>
    </citation>
    <scope>NUCLEOTIDE SEQUENCE</scope>
    <source>
        <strain evidence="9">NSJ-40</strain>
    </source>
</reference>
<feature type="transmembrane region" description="Helical" evidence="7">
    <location>
        <begin position="133"/>
        <end position="151"/>
    </location>
</feature>
<feature type="transmembrane region" description="Helical" evidence="7">
    <location>
        <begin position="364"/>
        <end position="383"/>
    </location>
</feature>
<dbReference type="GO" id="GO:0022857">
    <property type="term" value="F:transmembrane transporter activity"/>
    <property type="evidence" value="ECO:0007669"/>
    <property type="project" value="InterPro"/>
</dbReference>
<dbReference type="InterPro" id="IPR050189">
    <property type="entry name" value="MFS_Efflux_Transporters"/>
</dbReference>
<dbReference type="Gene3D" id="1.20.1250.20">
    <property type="entry name" value="MFS general substrate transporter like domains"/>
    <property type="match status" value="1"/>
</dbReference>
<dbReference type="PANTHER" id="PTHR43124:SF3">
    <property type="entry name" value="CHLORAMPHENICOL EFFLUX PUMP RV0191"/>
    <property type="match status" value="1"/>
</dbReference>
<evidence type="ECO:0000256" key="1">
    <source>
        <dbReference type="ARBA" id="ARBA00004651"/>
    </source>
</evidence>
<accession>A0A926HNA8</accession>
<name>A0A926HNA8_9FIRM</name>
<comment type="subcellular location">
    <subcellularLocation>
        <location evidence="1">Cell membrane</location>
        <topology evidence="1">Multi-pass membrane protein</topology>
    </subcellularLocation>
</comment>